<keyword evidence="2" id="KW-0732">Signal</keyword>
<organism evidence="3 4">
    <name type="scientific">Micrococcoides hystricis</name>
    <dbReference type="NCBI Taxonomy" id="1572761"/>
    <lineage>
        <taxon>Bacteria</taxon>
        <taxon>Bacillati</taxon>
        <taxon>Actinomycetota</taxon>
        <taxon>Actinomycetes</taxon>
        <taxon>Micrococcales</taxon>
        <taxon>Micrococcaceae</taxon>
        <taxon>Micrococcoides</taxon>
    </lineage>
</organism>
<evidence type="ECO:0000256" key="1">
    <source>
        <dbReference type="ARBA" id="ARBA00006987"/>
    </source>
</evidence>
<dbReference type="Pfam" id="PF03401">
    <property type="entry name" value="TctC"/>
    <property type="match status" value="1"/>
</dbReference>
<dbReference type="CDD" id="cd07012">
    <property type="entry name" value="PBP2_Bug_TTT"/>
    <property type="match status" value="1"/>
</dbReference>
<feature type="chain" id="PRO_5045887534" evidence="2">
    <location>
        <begin position="20"/>
        <end position="325"/>
    </location>
</feature>
<keyword evidence="4" id="KW-1185">Reference proteome</keyword>
<dbReference type="PANTHER" id="PTHR42928:SF5">
    <property type="entry name" value="BLR1237 PROTEIN"/>
    <property type="match status" value="1"/>
</dbReference>
<evidence type="ECO:0000313" key="4">
    <source>
        <dbReference type="Proteomes" id="UP001589862"/>
    </source>
</evidence>
<protein>
    <submittedName>
        <fullName evidence="3">Tripartite tricarboxylate transporter substrate binding protein</fullName>
    </submittedName>
</protein>
<evidence type="ECO:0000256" key="2">
    <source>
        <dbReference type="SAM" id="SignalP"/>
    </source>
</evidence>
<dbReference type="Gene3D" id="3.40.190.10">
    <property type="entry name" value="Periplasmic binding protein-like II"/>
    <property type="match status" value="1"/>
</dbReference>
<proteinExistence type="inferred from homology"/>
<reference evidence="3 4" key="1">
    <citation type="submission" date="2024-09" db="EMBL/GenBank/DDBJ databases">
        <authorList>
            <person name="Sun Q."/>
            <person name="Mori K."/>
        </authorList>
    </citation>
    <scope>NUCLEOTIDE SEQUENCE [LARGE SCALE GENOMIC DNA]</scope>
    <source>
        <strain evidence="3 4">NCAIM B.02604</strain>
    </source>
</reference>
<accession>A0ABV6PCG7</accession>
<evidence type="ECO:0000313" key="3">
    <source>
        <dbReference type="EMBL" id="MFC0582805.1"/>
    </source>
</evidence>
<dbReference type="PANTHER" id="PTHR42928">
    <property type="entry name" value="TRICARBOXYLATE-BINDING PROTEIN"/>
    <property type="match status" value="1"/>
</dbReference>
<dbReference type="PROSITE" id="PS51257">
    <property type="entry name" value="PROKAR_LIPOPROTEIN"/>
    <property type="match status" value="1"/>
</dbReference>
<dbReference type="EMBL" id="JBHLUB010000032">
    <property type="protein sequence ID" value="MFC0582805.1"/>
    <property type="molecule type" value="Genomic_DNA"/>
</dbReference>
<dbReference type="InterPro" id="IPR005064">
    <property type="entry name" value="BUG"/>
</dbReference>
<dbReference type="InterPro" id="IPR042100">
    <property type="entry name" value="Bug_dom1"/>
</dbReference>
<dbReference type="PIRSF" id="PIRSF017082">
    <property type="entry name" value="YflP"/>
    <property type="match status" value="1"/>
</dbReference>
<dbReference type="Proteomes" id="UP001589862">
    <property type="component" value="Unassembled WGS sequence"/>
</dbReference>
<name>A0ABV6PCG7_9MICC</name>
<dbReference type="SUPFAM" id="SSF53850">
    <property type="entry name" value="Periplasmic binding protein-like II"/>
    <property type="match status" value="1"/>
</dbReference>
<gene>
    <name evidence="3" type="ORF">ACFFFR_10525</name>
</gene>
<comment type="caution">
    <text evidence="3">The sequence shown here is derived from an EMBL/GenBank/DDBJ whole genome shotgun (WGS) entry which is preliminary data.</text>
</comment>
<feature type="signal peptide" evidence="2">
    <location>
        <begin position="1"/>
        <end position="19"/>
    </location>
</feature>
<sequence length="325" mass="34437">MKKKALFAGIAVISSAALLTGCADTGGNTSGDGEYPEKDIRLIVPWQAGGSGDLSARTVAPLLEKELGVNVVVENMPGANGSIAYNWLTDQKPDGYNLSVLGMEVATLQYMDYDVDPANYTFLGELLEGPGAIAVKSDSPFESLQDLIDAAKEKPGSITYSSPGVGSVWDNPAQGFQDIAGIKLKNVPFDGSAPSIQAAAAGDVDFSIDAAGSQKANVDGGKMRYLAVLSEERLETLPDVPTMKELGVDLQNASFTGIMGPKDMDEAVVQKLSDAIDKAVQDPEYKDVIEGSNLVPVSRKSAEFTDFINEQAKVHGEWIDLAKKK</sequence>
<comment type="similarity">
    <text evidence="1">Belongs to the UPF0065 (bug) family.</text>
</comment>
<dbReference type="RefSeq" id="WP_377460257.1">
    <property type="nucleotide sequence ID" value="NZ_JBHLUB010000032.1"/>
</dbReference>
<dbReference type="Gene3D" id="3.40.190.150">
    <property type="entry name" value="Bordetella uptake gene, domain 1"/>
    <property type="match status" value="1"/>
</dbReference>